<dbReference type="PANTHER" id="PTHR14024:SF49">
    <property type="entry name" value="LIPID STORAGE DROPLETS SURFACE-BINDING PROTEIN 1"/>
    <property type="match status" value="1"/>
</dbReference>
<evidence type="ECO:0000313" key="6">
    <source>
        <dbReference type="Proteomes" id="UP000246464"/>
    </source>
</evidence>
<protein>
    <submittedName>
        <fullName evidence="4">Putative perilipin-2-like isoform 3</fullName>
    </submittedName>
</protein>
<reference evidence="4 6" key="1">
    <citation type="submission" date="2017-12" db="EMBL/GenBank/DDBJ databases">
        <title>Integrating genomic resources of turbot (Scophthalmus maximus) in depth evaluation of genetic and physical mapping variation across individuals.</title>
        <authorList>
            <person name="Martinez P."/>
        </authorList>
    </citation>
    <scope>NUCLEOTIDE SEQUENCE [LARGE SCALE GENOMIC DNA]</scope>
</reference>
<sequence>MPMNNNQKVPSAAARLARLPVVRTACGKLWLLYADAKRSHPNLRTVCEALEESVAALGTVASVGVSPVLVQLEPHMSTANDVACKSLDWLEATFPVLHTPTEQILATAKNKMHEIQELVSIAANGTVVCVQHTVSWVMERMQQAGDGTDHTVVERALGVASVGLDSALNMADALVDRAIPPTEEDKKEAAAHLEEAAALGRSYPVRLVSLTVKLCQRTFHVVGDKMHSVQVGQILSLALVQDLQTTWLTLVWSLQELQHQAVSVLFFISQMYNLGSPTSEQKQSSQVTNPLKVTEVSVHHRDVAQLHPQASPSFRLRQTKVPANVKGFMGR</sequence>
<dbReference type="EMBL" id="CP026250">
    <property type="protein sequence ID" value="AWP05572.1"/>
    <property type="molecule type" value="Genomic_DNA"/>
</dbReference>
<gene>
    <name evidence="5" type="ORF">F2P81_010245</name>
    <name evidence="4" type="ORF">SMAX5B_011441</name>
</gene>
<dbReference type="Proteomes" id="UP000438429">
    <property type="component" value="Unassembled WGS sequence"/>
</dbReference>
<evidence type="ECO:0000256" key="2">
    <source>
        <dbReference type="ARBA" id="ARBA00006311"/>
    </source>
</evidence>
<reference evidence="5 7" key="2">
    <citation type="submission" date="2019-06" db="EMBL/GenBank/DDBJ databases">
        <title>Draft genomes of female and male turbot (Scophthalmus maximus).</title>
        <authorList>
            <person name="Xu H."/>
            <person name="Xu X.-W."/>
            <person name="Shao C."/>
            <person name="Chen S."/>
        </authorList>
    </citation>
    <scope>NUCLEOTIDE SEQUENCE [LARGE SCALE GENOMIC DNA]</scope>
    <source>
        <strain evidence="5">Ysfricsl-2016a</strain>
        <tissue evidence="5">Blood</tissue>
    </source>
</reference>
<keyword evidence="3" id="KW-0551">Lipid droplet</keyword>
<evidence type="ECO:0000313" key="5">
    <source>
        <dbReference type="EMBL" id="KAF0037371.1"/>
    </source>
</evidence>
<dbReference type="Pfam" id="PF03036">
    <property type="entry name" value="Perilipin"/>
    <property type="match status" value="1"/>
</dbReference>
<dbReference type="GO" id="GO:0010890">
    <property type="term" value="P:positive regulation of triglyceride storage"/>
    <property type="evidence" value="ECO:0007669"/>
    <property type="project" value="TreeGrafter"/>
</dbReference>
<dbReference type="GO" id="GO:0005829">
    <property type="term" value="C:cytosol"/>
    <property type="evidence" value="ECO:0007669"/>
    <property type="project" value="TreeGrafter"/>
</dbReference>
<dbReference type="InterPro" id="IPR004279">
    <property type="entry name" value="Perilipin"/>
</dbReference>
<evidence type="ECO:0000313" key="4">
    <source>
        <dbReference type="EMBL" id="AWP05572.1"/>
    </source>
</evidence>
<dbReference type="Proteomes" id="UP000246464">
    <property type="component" value="Chromosome 8"/>
</dbReference>
<comment type="subcellular location">
    <subcellularLocation>
        <location evidence="1">Lipid droplet</location>
    </subcellularLocation>
</comment>
<dbReference type="AlphaFoldDB" id="A0A2U9BQD9"/>
<evidence type="ECO:0000256" key="1">
    <source>
        <dbReference type="ARBA" id="ARBA00004502"/>
    </source>
</evidence>
<dbReference type="GO" id="GO:0005811">
    <property type="term" value="C:lipid droplet"/>
    <property type="evidence" value="ECO:0007669"/>
    <property type="project" value="UniProtKB-SubCell"/>
</dbReference>
<dbReference type="OrthoDB" id="376826at2759"/>
<comment type="similarity">
    <text evidence="2">Belongs to the perilipin family.</text>
</comment>
<keyword evidence="6" id="KW-1185">Reference proteome</keyword>
<name>A0A2U9BQD9_SCOMX</name>
<accession>A0A2U9BQD9</accession>
<proteinExistence type="inferred from homology"/>
<dbReference type="PANTHER" id="PTHR14024">
    <property type="entry name" value="PERILIPIN"/>
    <property type="match status" value="1"/>
</dbReference>
<evidence type="ECO:0000313" key="7">
    <source>
        <dbReference type="Proteomes" id="UP000438429"/>
    </source>
</evidence>
<dbReference type="GO" id="GO:0019915">
    <property type="term" value="P:lipid storage"/>
    <property type="evidence" value="ECO:0007669"/>
    <property type="project" value="TreeGrafter"/>
</dbReference>
<dbReference type="EMBL" id="VEVO01000009">
    <property type="protein sequence ID" value="KAF0037371.1"/>
    <property type="molecule type" value="Genomic_DNA"/>
</dbReference>
<organism evidence="4 6">
    <name type="scientific">Scophthalmus maximus</name>
    <name type="common">Turbot</name>
    <name type="synonym">Psetta maxima</name>
    <dbReference type="NCBI Taxonomy" id="52904"/>
    <lineage>
        <taxon>Eukaryota</taxon>
        <taxon>Metazoa</taxon>
        <taxon>Chordata</taxon>
        <taxon>Craniata</taxon>
        <taxon>Vertebrata</taxon>
        <taxon>Euteleostomi</taxon>
        <taxon>Actinopterygii</taxon>
        <taxon>Neopterygii</taxon>
        <taxon>Teleostei</taxon>
        <taxon>Neoteleostei</taxon>
        <taxon>Acanthomorphata</taxon>
        <taxon>Carangaria</taxon>
        <taxon>Pleuronectiformes</taxon>
        <taxon>Pleuronectoidei</taxon>
        <taxon>Scophthalmidae</taxon>
        <taxon>Scophthalmus</taxon>
    </lineage>
</organism>
<evidence type="ECO:0000256" key="3">
    <source>
        <dbReference type="ARBA" id="ARBA00022677"/>
    </source>
</evidence>